<dbReference type="EMBL" id="CAMXCT010000113">
    <property type="protein sequence ID" value="CAI3973987.1"/>
    <property type="molecule type" value="Genomic_DNA"/>
</dbReference>
<dbReference type="OrthoDB" id="417262at2759"/>
<dbReference type="EMBL" id="CAMXCT030000113">
    <property type="protein sequence ID" value="CAL4761299.1"/>
    <property type="molecule type" value="Genomic_DNA"/>
</dbReference>
<dbReference type="InterPro" id="IPR036356">
    <property type="entry name" value="ERp29_C_sf"/>
</dbReference>
<dbReference type="Gene3D" id="1.20.1150.12">
    <property type="entry name" value="Endoplasmic reticulum resident protein 29, C-terminal domain"/>
    <property type="match status" value="1"/>
</dbReference>
<proteinExistence type="predicted"/>
<dbReference type="InterPro" id="IPR016855">
    <property type="entry name" value="ERp29"/>
</dbReference>
<dbReference type="GO" id="GO:0005788">
    <property type="term" value="C:endoplasmic reticulum lumen"/>
    <property type="evidence" value="ECO:0007669"/>
    <property type="project" value="InterPro"/>
</dbReference>
<dbReference type="Gene3D" id="3.40.30.10">
    <property type="entry name" value="Glutaredoxin"/>
    <property type="match status" value="1"/>
</dbReference>
<protein>
    <submittedName>
        <fullName evidence="5">Endoplasmic reticulum resident protein 29 (ERp29) (Endoplasmic reticulum resident protein 31) (ERp31)</fullName>
    </submittedName>
</protein>
<keyword evidence="1" id="KW-0256">Endoplasmic reticulum</keyword>
<reference evidence="4" key="1">
    <citation type="submission" date="2022-10" db="EMBL/GenBank/DDBJ databases">
        <authorList>
            <person name="Chen Y."/>
            <person name="Dougan E. K."/>
            <person name="Chan C."/>
            <person name="Rhodes N."/>
            <person name="Thang M."/>
        </authorList>
    </citation>
    <scope>NUCLEOTIDE SEQUENCE</scope>
</reference>
<dbReference type="CDD" id="cd00238">
    <property type="entry name" value="ERp29c"/>
    <property type="match status" value="1"/>
</dbReference>
<dbReference type="PANTHER" id="PTHR12211:SF0">
    <property type="entry name" value="ENDOPLASMIC RETICULUM RESIDENT PROTEIN 29"/>
    <property type="match status" value="1"/>
</dbReference>
<sequence>MLSAPGLSFFVKTFGCIWCCDALKLHDYTSHNGWDSLATVPATLRIDVGPGGGLGIWDLFTYLVPHQERREPGTLRSLSSDFVDFSGFRKADSFKTICQLASAVPNFFAAEVPVQRFNEKENDEVRIRFNLTLEDFPALYLFQDALGEGLRYTDAVQTPNMIRWLRSKGILMPSITSIDELDALVERFLRDADPRHVEQARETAKKYSTDPKAPIYAKTMEKILEKGAGYPQDEVVRVMKILQGKVHPQKRKDLGEKLKVLKVFARLEACDVYECPAGYEKRFGAAGIIGIDRDTCCKPPCQSTEGDEHDAQGHHCDYYDERTVQECGDWDTMGFRANRMCCACGGGVTRMPQDD</sequence>
<keyword evidence="6" id="KW-1185">Reference proteome</keyword>
<feature type="domain" description="Endoplasmic reticulum resident protein 29 C-terminal" evidence="2">
    <location>
        <begin position="178"/>
        <end position="264"/>
    </location>
</feature>
<evidence type="ECO:0000256" key="1">
    <source>
        <dbReference type="ARBA" id="ARBA00022824"/>
    </source>
</evidence>
<comment type="caution">
    <text evidence="4">The sequence shown here is derived from an EMBL/GenBank/DDBJ whole genome shotgun (WGS) entry which is preliminary data.</text>
</comment>
<reference evidence="5 6" key="2">
    <citation type="submission" date="2024-05" db="EMBL/GenBank/DDBJ databases">
        <authorList>
            <person name="Chen Y."/>
            <person name="Shah S."/>
            <person name="Dougan E. K."/>
            <person name="Thang M."/>
            <person name="Chan C."/>
        </authorList>
    </citation>
    <scope>NUCLEOTIDE SEQUENCE [LARGE SCALE GENOMIC DNA]</scope>
</reference>
<feature type="domain" description="ERp29 N-terminal" evidence="3">
    <location>
        <begin position="89"/>
        <end position="168"/>
    </location>
</feature>
<evidence type="ECO:0000259" key="2">
    <source>
        <dbReference type="Pfam" id="PF07749"/>
    </source>
</evidence>
<dbReference type="InterPro" id="IPR012883">
    <property type="entry name" value="ERp29_N"/>
</dbReference>
<dbReference type="EMBL" id="CAMXCT020000113">
    <property type="protein sequence ID" value="CAL1127362.1"/>
    <property type="molecule type" value="Genomic_DNA"/>
</dbReference>
<evidence type="ECO:0000313" key="4">
    <source>
        <dbReference type="EMBL" id="CAI3973987.1"/>
    </source>
</evidence>
<organism evidence="4">
    <name type="scientific">Cladocopium goreaui</name>
    <dbReference type="NCBI Taxonomy" id="2562237"/>
    <lineage>
        <taxon>Eukaryota</taxon>
        <taxon>Sar</taxon>
        <taxon>Alveolata</taxon>
        <taxon>Dinophyceae</taxon>
        <taxon>Suessiales</taxon>
        <taxon>Symbiodiniaceae</taxon>
        <taxon>Cladocopium</taxon>
    </lineage>
</organism>
<dbReference type="Proteomes" id="UP001152797">
    <property type="component" value="Unassembled WGS sequence"/>
</dbReference>
<evidence type="ECO:0000259" key="3">
    <source>
        <dbReference type="Pfam" id="PF07912"/>
    </source>
</evidence>
<dbReference type="PANTHER" id="PTHR12211">
    <property type="entry name" value="ENDOPLASMIC RETICULUM PROTEIN ERP29"/>
    <property type="match status" value="1"/>
</dbReference>
<evidence type="ECO:0000313" key="6">
    <source>
        <dbReference type="Proteomes" id="UP001152797"/>
    </source>
</evidence>
<dbReference type="SUPFAM" id="SSF47933">
    <property type="entry name" value="ERP29 C domain-like"/>
    <property type="match status" value="1"/>
</dbReference>
<accession>A0A9P1FHE4</accession>
<name>A0A9P1FHE4_9DINO</name>
<dbReference type="GO" id="GO:0009306">
    <property type="term" value="P:protein secretion"/>
    <property type="evidence" value="ECO:0007669"/>
    <property type="project" value="InterPro"/>
</dbReference>
<dbReference type="Pfam" id="PF07749">
    <property type="entry name" value="ERp29"/>
    <property type="match status" value="1"/>
</dbReference>
<dbReference type="InterPro" id="IPR011679">
    <property type="entry name" value="ERp29_C"/>
</dbReference>
<dbReference type="Pfam" id="PF07912">
    <property type="entry name" value="ERp29_N"/>
    <property type="match status" value="1"/>
</dbReference>
<dbReference type="AlphaFoldDB" id="A0A9P1FHE4"/>
<gene>
    <name evidence="4" type="ORF">C1SCF055_LOCUS2430</name>
</gene>
<evidence type="ECO:0000313" key="5">
    <source>
        <dbReference type="EMBL" id="CAL4761299.1"/>
    </source>
</evidence>